<gene>
    <name evidence="1" type="ORF">LTRI10_LOCUS31850</name>
</gene>
<sequence>MKKQHLESHRFLHRFNEAICRTVCKIDGVLIPGMWLTELLLSRPAMASVMSTHTQHIRNQDAERSLRMVLEFLLEFYIG</sequence>
<accession>A0AAV2F0C8</accession>
<evidence type="ECO:0000313" key="1">
    <source>
        <dbReference type="EMBL" id="CAL1391105.1"/>
    </source>
</evidence>
<keyword evidence="2" id="KW-1185">Reference proteome</keyword>
<name>A0AAV2F0C8_9ROSI</name>
<dbReference type="EMBL" id="OZ034818">
    <property type="protein sequence ID" value="CAL1391105.1"/>
    <property type="molecule type" value="Genomic_DNA"/>
</dbReference>
<evidence type="ECO:0000313" key="2">
    <source>
        <dbReference type="Proteomes" id="UP001497516"/>
    </source>
</evidence>
<organism evidence="1 2">
    <name type="scientific">Linum trigynum</name>
    <dbReference type="NCBI Taxonomy" id="586398"/>
    <lineage>
        <taxon>Eukaryota</taxon>
        <taxon>Viridiplantae</taxon>
        <taxon>Streptophyta</taxon>
        <taxon>Embryophyta</taxon>
        <taxon>Tracheophyta</taxon>
        <taxon>Spermatophyta</taxon>
        <taxon>Magnoliopsida</taxon>
        <taxon>eudicotyledons</taxon>
        <taxon>Gunneridae</taxon>
        <taxon>Pentapetalae</taxon>
        <taxon>rosids</taxon>
        <taxon>fabids</taxon>
        <taxon>Malpighiales</taxon>
        <taxon>Linaceae</taxon>
        <taxon>Linum</taxon>
    </lineage>
</organism>
<dbReference type="AlphaFoldDB" id="A0AAV2F0C8"/>
<protein>
    <submittedName>
        <fullName evidence="1">Uncharacterized protein</fullName>
    </submittedName>
</protein>
<dbReference type="Proteomes" id="UP001497516">
    <property type="component" value="Chromosome 5"/>
</dbReference>
<proteinExistence type="predicted"/>
<reference evidence="1 2" key="1">
    <citation type="submission" date="2024-04" db="EMBL/GenBank/DDBJ databases">
        <authorList>
            <person name="Fracassetti M."/>
        </authorList>
    </citation>
    <scope>NUCLEOTIDE SEQUENCE [LARGE SCALE GENOMIC DNA]</scope>
</reference>